<accession>A0ACC6U3E4</accession>
<evidence type="ECO:0000313" key="1">
    <source>
        <dbReference type="EMBL" id="MEX3934079.1"/>
    </source>
</evidence>
<dbReference type="EMBL" id="JBFRCH010000011">
    <property type="protein sequence ID" value="MEX3934079.1"/>
    <property type="molecule type" value="Genomic_DNA"/>
</dbReference>
<reference evidence="1" key="1">
    <citation type="submission" date="2024-07" db="EMBL/GenBank/DDBJ databases">
        <title>A survey of Mimosa microsymbionts across Brazilian biomes reveals a high diversity of Paraburkholderia nodulating endemic species, but also that Cupriavidus is common as a symbiont of widespread species.</title>
        <authorList>
            <person name="Rouws L."/>
            <person name="Barauna A."/>
            <person name="Beukes C."/>
            <person name="Rouws J.R.C."/>
            <person name="De Faria S.M."/>
            <person name="Gross E."/>
            <person name="Bueno Dos Reis Junior F."/>
            <person name="Simon M.F."/>
            <person name="Maluk M."/>
            <person name="Odee D.W."/>
            <person name="Kenicer G."/>
            <person name="Young J.P.W."/>
            <person name="Reis V.M."/>
            <person name="Zilli J."/>
            <person name="James E.K."/>
        </authorList>
    </citation>
    <scope>NUCLEOTIDE SEQUENCE</scope>
    <source>
        <strain evidence="1">EG181B</strain>
    </source>
</reference>
<keyword evidence="2" id="KW-1185">Reference proteome</keyword>
<dbReference type="Proteomes" id="UP001558850">
    <property type="component" value="Unassembled WGS sequence"/>
</dbReference>
<proteinExistence type="predicted"/>
<evidence type="ECO:0000313" key="2">
    <source>
        <dbReference type="Proteomes" id="UP001558850"/>
    </source>
</evidence>
<protein>
    <submittedName>
        <fullName evidence="1">Hemerythrin domain-containing protein</fullName>
    </submittedName>
</protein>
<sequence>MNEAAHKPAVASAARKPGRDAIELLTSDHRAVEKLFDAFEKTGDDDLEAKGALAQRACEELTVHSIIEEEILYPAAHKALGKHDAIDVNEAFVEHYLVKTLVEKFESLKPGDKGFDASFKVMSDLVRHHIEEEESELLPELRRRGIDLVALGDKLGARKAELVKKLERAGSKLVGDRSLSFGRPA</sequence>
<organism evidence="1 2">
    <name type="scientific">Paraburkholderia phymatum</name>
    <dbReference type="NCBI Taxonomy" id="148447"/>
    <lineage>
        <taxon>Bacteria</taxon>
        <taxon>Pseudomonadati</taxon>
        <taxon>Pseudomonadota</taxon>
        <taxon>Betaproteobacteria</taxon>
        <taxon>Burkholderiales</taxon>
        <taxon>Burkholderiaceae</taxon>
        <taxon>Paraburkholderia</taxon>
    </lineage>
</organism>
<comment type="caution">
    <text evidence="1">The sequence shown here is derived from an EMBL/GenBank/DDBJ whole genome shotgun (WGS) entry which is preliminary data.</text>
</comment>
<name>A0ACC6U3E4_9BURK</name>
<gene>
    <name evidence="1" type="ORF">AB4Y32_20110</name>
</gene>